<name>A0A3S2PET1_ORYJA</name>
<feature type="compositionally biased region" description="Polar residues" evidence="1">
    <location>
        <begin position="354"/>
        <end position="365"/>
    </location>
</feature>
<dbReference type="Proteomes" id="UP000283210">
    <property type="component" value="Chromosome 13"/>
</dbReference>
<dbReference type="OrthoDB" id="269822at2759"/>
<evidence type="ECO:0000256" key="1">
    <source>
        <dbReference type="SAM" id="MobiDB-lite"/>
    </source>
</evidence>
<dbReference type="EMBL" id="CM012449">
    <property type="protein sequence ID" value="RVE64905.1"/>
    <property type="molecule type" value="Genomic_DNA"/>
</dbReference>
<organism evidence="2 3">
    <name type="scientific">Oryzias javanicus</name>
    <name type="common">Javanese ricefish</name>
    <name type="synonym">Aplocheilus javanicus</name>
    <dbReference type="NCBI Taxonomy" id="123683"/>
    <lineage>
        <taxon>Eukaryota</taxon>
        <taxon>Metazoa</taxon>
        <taxon>Chordata</taxon>
        <taxon>Craniata</taxon>
        <taxon>Vertebrata</taxon>
        <taxon>Euteleostomi</taxon>
        <taxon>Actinopterygii</taxon>
        <taxon>Neopterygii</taxon>
        <taxon>Teleostei</taxon>
        <taxon>Neoteleostei</taxon>
        <taxon>Acanthomorphata</taxon>
        <taxon>Ovalentaria</taxon>
        <taxon>Atherinomorphae</taxon>
        <taxon>Beloniformes</taxon>
        <taxon>Adrianichthyidae</taxon>
        <taxon>Oryziinae</taxon>
        <taxon>Oryzias</taxon>
    </lineage>
</organism>
<evidence type="ECO:0000313" key="3">
    <source>
        <dbReference type="Proteomes" id="UP000283210"/>
    </source>
</evidence>
<accession>A0A3S2PET1</accession>
<proteinExistence type="predicted"/>
<keyword evidence="3" id="KW-1185">Reference proteome</keyword>
<reference evidence="2 3" key="2">
    <citation type="submission" date="2019-01" db="EMBL/GenBank/DDBJ databases">
        <title>A chromosome length genome reference of the Java medaka (oryzias javanicus).</title>
        <authorList>
            <person name="Herpin A."/>
            <person name="Takehana Y."/>
            <person name="Naruse K."/>
            <person name="Ansai S."/>
            <person name="Kawaguchi M."/>
        </authorList>
    </citation>
    <scope>NUCLEOTIDE SEQUENCE [LARGE SCALE GENOMIC DNA]</scope>
    <source>
        <strain evidence="2">RS831</strain>
        <tissue evidence="2">Whole body</tissue>
    </source>
</reference>
<sequence>MFQQEPVSSTGPGRLLRTSSVNPLSKLEYASLVLLRHMNIRSQATHKRVPIWSLVTKKCKRKKISNGVCPKSFPSLNDTTISRLIDAASLGDEQDTCGSISALLDQFEYSLDQNGLTPSRTSDFRPELRSPLKKKTSPHDRKFLISPHEIAQQKINMNAAMCSPSYGSQSDLQDLALTSSPETAELEEVYTILDEEVLLPPSVHNQTKQTDHIQAGTTVRSPSKSVQTLGKDHSMDWKDVNRSRGESVETEERVYEEPSDPLTEQLRRLVSLEGDNSDAERPVSPLRRQEAQSQFLPRNDSPPVLTRRLSSRSQSRVRHINSRARERQQEAMKSQPEVVNGGTASNGGVVLRNKPTSQNLSTNRHSTGSYIAGYLDELDDRGLPEGTCTFLRHSSGDHYGDLYRRDDPLPSLHSSHSVSEPEVYFLLRL</sequence>
<feature type="region of interest" description="Disordered" evidence="1">
    <location>
        <begin position="205"/>
        <end position="365"/>
    </location>
</feature>
<gene>
    <name evidence="2" type="ORF">OJAV_G00130990</name>
</gene>
<evidence type="ECO:0000313" key="2">
    <source>
        <dbReference type="EMBL" id="RVE64905.1"/>
    </source>
</evidence>
<reference evidence="2 3" key="1">
    <citation type="submission" date="2018-11" db="EMBL/GenBank/DDBJ databases">
        <authorList>
            <person name="Lopez-Roques C."/>
            <person name="Donnadieu C."/>
            <person name="Bouchez O."/>
            <person name="Klopp C."/>
            <person name="Cabau C."/>
            <person name="Zahm M."/>
        </authorList>
    </citation>
    <scope>NUCLEOTIDE SEQUENCE [LARGE SCALE GENOMIC DNA]</scope>
    <source>
        <strain evidence="2">RS831</strain>
        <tissue evidence="2">Whole body</tissue>
    </source>
</reference>
<feature type="region of interest" description="Disordered" evidence="1">
    <location>
        <begin position="118"/>
        <end position="139"/>
    </location>
</feature>
<feature type="compositionally biased region" description="Polar residues" evidence="1">
    <location>
        <begin position="215"/>
        <end position="228"/>
    </location>
</feature>
<feature type="compositionally biased region" description="Basic and acidic residues" evidence="1">
    <location>
        <begin position="230"/>
        <end position="256"/>
    </location>
</feature>
<protein>
    <submittedName>
        <fullName evidence="2">Uncharacterized protein</fullName>
    </submittedName>
</protein>
<dbReference type="AlphaFoldDB" id="A0A3S2PET1"/>